<reference evidence="1 2" key="1">
    <citation type="journal article" date="2010" name="Cell">
        <title>The genome of Naegleria gruberi illuminates early eukaryotic versatility.</title>
        <authorList>
            <person name="Fritz-Laylin L.K."/>
            <person name="Prochnik S.E."/>
            <person name="Ginger M.L."/>
            <person name="Dacks J.B."/>
            <person name="Carpenter M.L."/>
            <person name="Field M.C."/>
            <person name="Kuo A."/>
            <person name="Paredez A."/>
            <person name="Chapman J."/>
            <person name="Pham J."/>
            <person name="Shu S."/>
            <person name="Neupane R."/>
            <person name="Cipriano M."/>
            <person name="Mancuso J."/>
            <person name="Tu H."/>
            <person name="Salamov A."/>
            <person name="Lindquist E."/>
            <person name="Shapiro H."/>
            <person name="Lucas S."/>
            <person name="Grigoriev I.V."/>
            <person name="Cande W.Z."/>
            <person name="Fulton C."/>
            <person name="Rokhsar D.S."/>
            <person name="Dawson S.C."/>
        </authorList>
    </citation>
    <scope>NUCLEOTIDE SEQUENCE [LARGE SCALE GENOMIC DNA]</scope>
    <source>
        <strain evidence="1 2">NEG-M</strain>
    </source>
</reference>
<dbReference type="GeneID" id="8857242"/>
<dbReference type="RefSeq" id="XP_002678369.1">
    <property type="nucleotide sequence ID" value="XM_002678323.1"/>
</dbReference>
<dbReference type="InParanoid" id="D2VCB2"/>
<dbReference type="KEGG" id="ngr:NAEGRDRAFT_66509"/>
<organism evidence="2">
    <name type="scientific">Naegleria gruberi</name>
    <name type="common">Amoeba</name>
    <dbReference type="NCBI Taxonomy" id="5762"/>
    <lineage>
        <taxon>Eukaryota</taxon>
        <taxon>Discoba</taxon>
        <taxon>Heterolobosea</taxon>
        <taxon>Tetramitia</taxon>
        <taxon>Eutetramitia</taxon>
        <taxon>Vahlkampfiidae</taxon>
        <taxon>Naegleria</taxon>
    </lineage>
</organism>
<accession>D2VCB2</accession>
<name>D2VCB2_NAEGR</name>
<dbReference type="EMBL" id="GG738862">
    <property type="protein sequence ID" value="EFC45625.1"/>
    <property type="molecule type" value="Genomic_DNA"/>
</dbReference>
<proteinExistence type="predicted"/>
<dbReference type="Proteomes" id="UP000006671">
    <property type="component" value="Unassembled WGS sequence"/>
</dbReference>
<dbReference type="AlphaFoldDB" id="D2VCB2"/>
<gene>
    <name evidence="1" type="ORF">NAEGRDRAFT_66509</name>
</gene>
<sequence>MCPYCLSLSTLCDRRHVLRAKEELSCILSIPPSKIVICFLHLRERIMERLLIDSILTMSSTRKFLKTLKSIKNFQNFSLRQLNTKKGILYRCYLIGNMVKSLLKSLIVIKKFINPMQYELMTKFKRVVDLLNVKERMDDEQYETFMKALKDMQQSYCRLYVNGPKSWYMHILFHHVPSLLKMYGSLKPFETQGFEGK</sequence>
<evidence type="ECO:0000313" key="2">
    <source>
        <dbReference type="Proteomes" id="UP000006671"/>
    </source>
</evidence>
<dbReference type="VEuPathDB" id="AmoebaDB:NAEGRDRAFT_66509"/>
<keyword evidence="2" id="KW-1185">Reference proteome</keyword>
<evidence type="ECO:0000313" key="1">
    <source>
        <dbReference type="EMBL" id="EFC45625.1"/>
    </source>
</evidence>
<protein>
    <submittedName>
        <fullName evidence="1">Predicted protein</fullName>
    </submittedName>
</protein>